<feature type="transmembrane region" description="Helical" evidence="1">
    <location>
        <begin position="6"/>
        <end position="24"/>
    </location>
</feature>
<reference evidence="2" key="1">
    <citation type="submission" date="2020-08" db="EMBL/GenBank/DDBJ databases">
        <title>Genome public.</title>
        <authorList>
            <person name="Liu C."/>
            <person name="Sun Q."/>
        </authorList>
    </citation>
    <scope>NUCLEOTIDE SEQUENCE</scope>
    <source>
        <strain evidence="2">NSJ-23</strain>
    </source>
</reference>
<dbReference type="Proteomes" id="UP000628736">
    <property type="component" value="Unassembled WGS sequence"/>
</dbReference>
<feature type="transmembrane region" description="Helical" evidence="1">
    <location>
        <begin position="85"/>
        <end position="107"/>
    </location>
</feature>
<name>A0A8J6M6I1_9FIRM</name>
<evidence type="ECO:0000313" key="3">
    <source>
        <dbReference type="Proteomes" id="UP000628736"/>
    </source>
</evidence>
<dbReference type="RefSeq" id="WP_186852805.1">
    <property type="nucleotide sequence ID" value="NZ_JACOPO010000004.1"/>
</dbReference>
<organism evidence="2 3">
    <name type="scientific">Flintibacter hominis</name>
    <dbReference type="NCBI Taxonomy" id="2763048"/>
    <lineage>
        <taxon>Bacteria</taxon>
        <taxon>Bacillati</taxon>
        <taxon>Bacillota</taxon>
        <taxon>Clostridia</taxon>
        <taxon>Eubacteriales</taxon>
        <taxon>Flintibacter</taxon>
    </lineage>
</organism>
<keyword evidence="1" id="KW-0472">Membrane</keyword>
<dbReference type="EMBL" id="JACOPO010000004">
    <property type="protein sequence ID" value="MBC5722799.1"/>
    <property type="molecule type" value="Genomic_DNA"/>
</dbReference>
<keyword evidence="3" id="KW-1185">Reference proteome</keyword>
<protein>
    <recommendedName>
        <fullName evidence="4">Transmembrane protein</fullName>
    </recommendedName>
</protein>
<keyword evidence="1" id="KW-0812">Transmembrane</keyword>
<keyword evidence="1" id="KW-1133">Transmembrane helix</keyword>
<comment type="caution">
    <text evidence="2">The sequence shown here is derived from an EMBL/GenBank/DDBJ whole genome shotgun (WGS) entry which is preliminary data.</text>
</comment>
<evidence type="ECO:0000313" key="2">
    <source>
        <dbReference type="EMBL" id="MBC5722799.1"/>
    </source>
</evidence>
<dbReference type="AlphaFoldDB" id="A0A8J6M6I1"/>
<proteinExistence type="predicted"/>
<feature type="transmembrane region" description="Helical" evidence="1">
    <location>
        <begin position="127"/>
        <end position="145"/>
    </location>
</feature>
<evidence type="ECO:0008006" key="4">
    <source>
        <dbReference type="Google" id="ProtNLM"/>
    </source>
</evidence>
<feature type="transmembrane region" description="Helical" evidence="1">
    <location>
        <begin position="59"/>
        <end position="78"/>
    </location>
</feature>
<gene>
    <name evidence="2" type="ORF">H8S11_08245</name>
</gene>
<accession>A0A8J6M6I1</accession>
<sequence>MTFWTVLTVFLLFPLLMLTLVFFFRPAWLPLVIPMSTLSALALCWGKFCYFEWRPPLMVLLSIQMLAVTLLVLVLAAVRKTPRYGAFFLESLTALLFTAMCVCVPYGYIELEWLAKFYPSCPPPQAALLLLFPFGTGILLSLWGVRKLRGPNK</sequence>
<evidence type="ECO:0000256" key="1">
    <source>
        <dbReference type="SAM" id="Phobius"/>
    </source>
</evidence>